<dbReference type="Gene3D" id="3.60.10.10">
    <property type="entry name" value="Endonuclease/exonuclease/phosphatase"/>
    <property type="match status" value="1"/>
</dbReference>
<dbReference type="AlphaFoldDB" id="A0A4Y2AZM3"/>
<reference evidence="2 3" key="1">
    <citation type="journal article" date="2019" name="Sci. Rep.">
        <title>Orb-weaving spider Araneus ventricosus genome elucidates the spidroin gene catalogue.</title>
        <authorList>
            <person name="Kono N."/>
            <person name="Nakamura H."/>
            <person name="Ohtoshi R."/>
            <person name="Moran D.A.P."/>
            <person name="Shinohara A."/>
            <person name="Yoshida Y."/>
            <person name="Fujiwara M."/>
            <person name="Mori M."/>
            <person name="Tomita M."/>
            <person name="Arakawa K."/>
        </authorList>
    </citation>
    <scope>NUCLEOTIDE SEQUENCE [LARGE SCALE GENOMIC DNA]</scope>
</reference>
<dbReference type="Proteomes" id="UP000499080">
    <property type="component" value="Unassembled WGS sequence"/>
</dbReference>
<dbReference type="InterPro" id="IPR036691">
    <property type="entry name" value="Endo/exonu/phosph_ase_sf"/>
</dbReference>
<dbReference type="EMBL" id="BGPR01000042">
    <property type="protein sequence ID" value="GBL85218.1"/>
    <property type="molecule type" value="Genomic_DNA"/>
</dbReference>
<dbReference type="Pfam" id="PF14529">
    <property type="entry name" value="Exo_endo_phos_2"/>
    <property type="match status" value="1"/>
</dbReference>
<dbReference type="PANTHER" id="PTHR33273:SF4">
    <property type="entry name" value="ENDONUCLEASE_EXONUCLEASE_PHOSPHATASE DOMAIN-CONTAINING PROTEIN"/>
    <property type="match status" value="1"/>
</dbReference>
<proteinExistence type="predicted"/>
<sequence length="278" mass="31369">MAINLLSWNCHGLRTHIDDLKNIVNKYQPICIALQETYLTPEKDPKCKNYGILRKDHIQNGRAVGGVALLYSQRFPSRSYTLDTSLQAVAIQIDIKMLITICAIYIPPNLTINQNELNKLVCQLPAPFIIMGDLIGHSSLWGSRDTNARGFQIERFISDHNLCLLNDSSHTLLHAATRSFHTLDLAICSPSIMGRWNFSVDEDLHNSDHFPIFLSHSFIDLTIHRQPSHFIFSRANWQVFKDLSELAPDIVNLRDIDAAVVAVVNCILRSAEATIPKS</sequence>
<feature type="domain" description="Endonuclease/exonuclease/phosphatase" evidence="1">
    <location>
        <begin position="99"/>
        <end position="213"/>
    </location>
</feature>
<evidence type="ECO:0000313" key="3">
    <source>
        <dbReference type="Proteomes" id="UP000499080"/>
    </source>
</evidence>
<dbReference type="GO" id="GO:0003824">
    <property type="term" value="F:catalytic activity"/>
    <property type="evidence" value="ECO:0007669"/>
    <property type="project" value="InterPro"/>
</dbReference>
<evidence type="ECO:0000313" key="2">
    <source>
        <dbReference type="EMBL" id="GBL85218.1"/>
    </source>
</evidence>
<name>A0A4Y2AZM3_ARAVE</name>
<accession>A0A4Y2AZM3</accession>
<gene>
    <name evidence="2" type="ORF">AVEN_222702_1</name>
</gene>
<dbReference type="PANTHER" id="PTHR33273">
    <property type="entry name" value="DOMAIN-CONTAINING PROTEIN, PUTATIVE-RELATED"/>
    <property type="match status" value="1"/>
</dbReference>
<dbReference type="SUPFAM" id="SSF56219">
    <property type="entry name" value="DNase I-like"/>
    <property type="match status" value="1"/>
</dbReference>
<evidence type="ECO:0000259" key="1">
    <source>
        <dbReference type="Pfam" id="PF14529"/>
    </source>
</evidence>
<dbReference type="OrthoDB" id="6422040at2759"/>
<organism evidence="2 3">
    <name type="scientific">Araneus ventricosus</name>
    <name type="common">Orbweaver spider</name>
    <name type="synonym">Epeira ventricosa</name>
    <dbReference type="NCBI Taxonomy" id="182803"/>
    <lineage>
        <taxon>Eukaryota</taxon>
        <taxon>Metazoa</taxon>
        <taxon>Ecdysozoa</taxon>
        <taxon>Arthropoda</taxon>
        <taxon>Chelicerata</taxon>
        <taxon>Arachnida</taxon>
        <taxon>Araneae</taxon>
        <taxon>Araneomorphae</taxon>
        <taxon>Entelegynae</taxon>
        <taxon>Araneoidea</taxon>
        <taxon>Araneidae</taxon>
        <taxon>Araneus</taxon>
    </lineage>
</organism>
<keyword evidence="3" id="KW-1185">Reference proteome</keyword>
<protein>
    <recommendedName>
        <fullName evidence="1">Endonuclease/exonuclease/phosphatase domain-containing protein</fullName>
    </recommendedName>
</protein>
<comment type="caution">
    <text evidence="2">The sequence shown here is derived from an EMBL/GenBank/DDBJ whole genome shotgun (WGS) entry which is preliminary data.</text>
</comment>
<dbReference type="InterPro" id="IPR005135">
    <property type="entry name" value="Endo/exonuclease/phosphatase"/>
</dbReference>